<feature type="transmembrane region" description="Helical" evidence="11">
    <location>
        <begin position="394"/>
        <end position="413"/>
    </location>
</feature>
<keyword evidence="4" id="KW-0997">Cell inner membrane</keyword>
<dbReference type="GO" id="GO:0016829">
    <property type="term" value="F:lyase activity"/>
    <property type="evidence" value="ECO:0007669"/>
    <property type="project" value="UniProtKB-KW"/>
</dbReference>
<feature type="domain" description="Cytochrome c assembly protein" evidence="12">
    <location>
        <begin position="88"/>
        <end position="295"/>
    </location>
</feature>
<dbReference type="Proteomes" id="UP000055590">
    <property type="component" value="Chromosome"/>
</dbReference>
<dbReference type="KEGG" id="vin:AKJ08_0207"/>
<dbReference type="PRINTS" id="PR01411">
    <property type="entry name" value="CCMFBIOGNSIS"/>
</dbReference>
<dbReference type="RefSeq" id="WP_050724355.1">
    <property type="nucleotide sequence ID" value="NZ_CP012332.1"/>
</dbReference>
<dbReference type="InterPro" id="IPR003568">
    <property type="entry name" value="Cyt_c_biogenesis_CcmF"/>
</dbReference>
<dbReference type="PRINTS" id="PR01410">
    <property type="entry name" value="CCBIOGENESIS"/>
</dbReference>
<accession>A0A0K1P8H2</accession>
<reference evidence="14 15" key="1">
    <citation type="submission" date="2015-08" db="EMBL/GenBank/DDBJ databases">
        <authorList>
            <person name="Babu N.S."/>
            <person name="Beckwith C.J."/>
            <person name="Beseler K.G."/>
            <person name="Brison A."/>
            <person name="Carone J.V."/>
            <person name="Caskin T.P."/>
            <person name="Diamond M."/>
            <person name="Durham M.E."/>
            <person name="Foxe J.M."/>
            <person name="Go M."/>
            <person name="Henderson B.A."/>
            <person name="Jones I.B."/>
            <person name="McGettigan J.A."/>
            <person name="Micheletti S.J."/>
            <person name="Nasrallah M.E."/>
            <person name="Ortiz D."/>
            <person name="Piller C.R."/>
            <person name="Privatt S.R."/>
            <person name="Schneider S.L."/>
            <person name="Sharp S."/>
            <person name="Smith T.C."/>
            <person name="Stanton J.D."/>
            <person name="Ullery H.E."/>
            <person name="Wilson R.J."/>
            <person name="Serrano M.G."/>
            <person name="Buck G."/>
            <person name="Lee V."/>
            <person name="Wang Y."/>
            <person name="Carvalho R."/>
            <person name="Voegtly L."/>
            <person name="Shi R."/>
            <person name="Duckworth R."/>
            <person name="Johnson A."/>
            <person name="Loviza R."/>
            <person name="Walstead R."/>
            <person name="Shah Z."/>
            <person name="Kiflezghi M."/>
            <person name="Wade K."/>
            <person name="Ball S.L."/>
            <person name="Bradley K.W."/>
            <person name="Asai D.J."/>
            <person name="Bowman C.A."/>
            <person name="Russell D.A."/>
            <person name="Pope W.H."/>
            <person name="Jacobs-Sera D."/>
            <person name="Hendrix R.W."/>
            <person name="Hatfull G.F."/>
        </authorList>
    </citation>
    <scope>NUCLEOTIDE SEQUENCE [LARGE SCALE GENOMIC DNA]</scope>
    <source>
        <strain evidence="14 15">DSM 27710</strain>
    </source>
</reference>
<protein>
    <submittedName>
        <fullName evidence="14">Cytochrome c heme lyase subunit CcmF</fullName>
    </submittedName>
</protein>
<feature type="transmembrane region" description="Helical" evidence="11">
    <location>
        <begin position="40"/>
        <end position="60"/>
    </location>
</feature>
<dbReference type="InterPro" id="IPR002541">
    <property type="entry name" value="Cyt_c_assembly"/>
</dbReference>
<evidence type="ECO:0000313" key="14">
    <source>
        <dbReference type="EMBL" id="AKU89820.1"/>
    </source>
</evidence>
<comment type="function">
    <text evidence="9">Required for the biogenesis of c-type cytochromes. Possible subunit of a heme lyase.</text>
</comment>
<keyword evidence="6" id="KW-0201">Cytochrome c-type biogenesis</keyword>
<evidence type="ECO:0000256" key="2">
    <source>
        <dbReference type="ARBA" id="ARBA00009186"/>
    </source>
</evidence>
<feature type="transmembrane region" description="Helical" evidence="11">
    <location>
        <begin position="95"/>
        <end position="113"/>
    </location>
</feature>
<dbReference type="PATRIC" id="fig|1391653.3.peg.219"/>
<gene>
    <name evidence="14" type="ORF">AKJ08_0207</name>
</gene>
<feature type="transmembrane region" description="Helical" evidence="11">
    <location>
        <begin position="120"/>
        <end position="140"/>
    </location>
</feature>
<dbReference type="PANTHER" id="PTHR43653">
    <property type="entry name" value="CYTOCHROME C ASSEMBLY PROTEIN-RELATED"/>
    <property type="match status" value="1"/>
</dbReference>
<dbReference type="Pfam" id="PF16327">
    <property type="entry name" value="CcmF_C"/>
    <property type="match status" value="1"/>
</dbReference>
<dbReference type="GO" id="GO:0017004">
    <property type="term" value="P:cytochrome complex assembly"/>
    <property type="evidence" value="ECO:0007669"/>
    <property type="project" value="UniProtKB-KW"/>
</dbReference>
<sequence>MISLVGRGLILAALVAAASGSVLGFTAARRGGAALAWTRRLAYLFSGLMVAANLLMEAALLGHDFSVGYVAQVGSRASPLWVTVVSLWSSLEGSILFWGFILGLYTAGTVYFTRRRHEEIMPWVLGVLLACGVFFAFLIAGPANPFLPVANPPMDGPGPNPLLQNHILMVIHPPMLYLGYVGMTVPFAFAAAALFAGRLGPELLKSLRMALLIPWTFLSIGIVLGGWWAYEVLGWGGYWAWDPVENASLLPWLTATAAIHSVMVVERRKILKGWTLTLVLATFLLTILGTFMTRSGIFNSVHSFTQSDIGPTFLAFLALSLIVSVVLLAARIGLLEAEGRLEDPKSRESTFLVNNLLFVMLTFTVLLGTVFPLVVEAVKKVQISVGEPYFNRMAVPLGVAVLFLMGIGPALPWGRVSREKALRSLLPPLAGALGLVAIGMALGGRAGWLSVTLFCAGYTLWVTVDALSLPVRQRLGRDSFGNAVGSLFTQGRRRFGGYVIHLGVVAILIAVAASSTGKVTTETTLRRGGSTTLGPYTLTYLGTETETDSHRRSTIAHVQVSRDGKVVTSLDPRMNHYFTQREPVGTPAVHSTLAQDLYLSVMSIDEGGELLGLRAFINPMVIWIWIGTAILAFGALLSAWPSRRSAMAPARSREPAPAAAEPDPLAGGIA</sequence>
<feature type="region of interest" description="Disordered" evidence="10">
    <location>
        <begin position="648"/>
        <end position="670"/>
    </location>
</feature>
<dbReference type="AlphaFoldDB" id="A0A0K1P8H2"/>
<feature type="transmembrane region" description="Helical" evidence="11">
    <location>
        <begin position="312"/>
        <end position="330"/>
    </location>
</feature>
<dbReference type="Pfam" id="PF01578">
    <property type="entry name" value="Cytochrom_C_asm"/>
    <property type="match status" value="1"/>
</dbReference>
<keyword evidence="8 11" id="KW-0472">Membrane</keyword>
<evidence type="ECO:0000259" key="13">
    <source>
        <dbReference type="Pfam" id="PF16327"/>
    </source>
</evidence>
<feature type="domain" description="Cytochrome c-type biogenesis protein CcmF C-terminal" evidence="13">
    <location>
        <begin position="314"/>
        <end position="639"/>
    </location>
</feature>
<evidence type="ECO:0000256" key="4">
    <source>
        <dbReference type="ARBA" id="ARBA00022519"/>
    </source>
</evidence>
<feature type="transmembrane region" description="Helical" evidence="11">
    <location>
        <begin position="351"/>
        <end position="374"/>
    </location>
</feature>
<dbReference type="EMBL" id="CP012332">
    <property type="protein sequence ID" value="AKU89820.1"/>
    <property type="molecule type" value="Genomic_DNA"/>
</dbReference>
<dbReference type="PANTHER" id="PTHR43653:SF1">
    <property type="entry name" value="CYTOCHROME C-TYPE BIOGENESIS PROTEIN CCMF"/>
    <property type="match status" value="1"/>
</dbReference>
<dbReference type="GO" id="GO:0005886">
    <property type="term" value="C:plasma membrane"/>
    <property type="evidence" value="ECO:0007669"/>
    <property type="project" value="UniProtKB-SubCell"/>
</dbReference>
<feature type="transmembrane region" description="Helical" evidence="11">
    <location>
        <begin position="425"/>
        <end position="442"/>
    </location>
</feature>
<dbReference type="STRING" id="1391653.AKJ08_0207"/>
<feature type="transmembrane region" description="Helical" evidence="11">
    <location>
        <begin position="448"/>
        <end position="467"/>
    </location>
</feature>
<proteinExistence type="inferred from homology"/>
<organism evidence="14 15">
    <name type="scientific">Vulgatibacter incomptus</name>
    <dbReference type="NCBI Taxonomy" id="1391653"/>
    <lineage>
        <taxon>Bacteria</taxon>
        <taxon>Pseudomonadati</taxon>
        <taxon>Myxococcota</taxon>
        <taxon>Myxococcia</taxon>
        <taxon>Myxococcales</taxon>
        <taxon>Cystobacterineae</taxon>
        <taxon>Vulgatibacteraceae</taxon>
        <taxon>Vulgatibacter</taxon>
    </lineage>
</organism>
<feature type="transmembrane region" description="Helical" evidence="11">
    <location>
        <begin position="495"/>
        <end position="513"/>
    </location>
</feature>
<feature type="transmembrane region" description="Helical" evidence="11">
    <location>
        <begin position="177"/>
        <end position="197"/>
    </location>
</feature>
<comment type="subcellular location">
    <subcellularLocation>
        <location evidence="1">Cell inner membrane</location>
        <topology evidence="1">Multi-pass membrane protein</topology>
    </subcellularLocation>
</comment>
<evidence type="ECO:0000313" key="15">
    <source>
        <dbReference type="Proteomes" id="UP000055590"/>
    </source>
</evidence>
<evidence type="ECO:0000256" key="9">
    <source>
        <dbReference type="ARBA" id="ARBA00037230"/>
    </source>
</evidence>
<dbReference type="GO" id="GO:0020037">
    <property type="term" value="F:heme binding"/>
    <property type="evidence" value="ECO:0007669"/>
    <property type="project" value="InterPro"/>
</dbReference>
<feature type="transmembrane region" description="Helical" evidence="11">
    <location>
        <begin position="620"/>
        <end position="640"/>
    </location>
</feature>
<evidence type="ECO:0000256" key="10">
    <source>
        <dbReference type="SAM" id="MobiDB-lite"/>
    </source>
</evidence>
<feature type="transmembrane region" description="Helical" evidence="11">
    <location>
        <begin position="209"/>
        <end position="229"/>
    </location>
</feature>
<comment type="similarity">
    <text evidence="2">Belongs to the CcmF/CycK/Ccl1/NrfE/CcsA family.</text>
</comment>
<evidence type="ECO:0000256" key="11">
    <source>
        <dbReference type="SAM" id="Phobius"/>
    </source>
</evidence>
<evidence type="ECO:0000256" key="1">
    <source>
        <dbReference type="ARBA" id="ARBA00004429"/>
    </source>
</evidence>
<dbReference type="GO" id="GO:0015232">
    <property type="term" value="F:heme transmembrane transporter activity"/>
    <property type="evidence" value="ECO:0007669"/>
    <property type="project" value="InterPro"/>
</dbReference>
<evidence type="ECO:0000256" key="3">
    <source>
        <dbReference type="ARBA" id="ARBA00022475"/>
    </source>
</evidence>
<keyword evidence="15" id="KW-1185">Reference proteome</keyword>
<dbReference type="InterPro" id="IPR003567">
    <property type="entry name" value="Cyt_c_biogenesis"/>
</dbReference>
<feature type="transmembrane region" description="Helical" evidence="11">
    <location>
        <begin position="249"/>
        <end position="266"/>
    </location>
</feature>
<feature type="compositionally biased region" description="Low complexity" evidence="10">
    <location>
        <begin position="648"/>
        <end position="660"/>
    </location>
</feature>
<keyword evidence="14" id="KW-0456">Lyase</keyword>
<feature type="transmembrane region" description="Helical" evidence="11">
    <location>
        <begin position="273"/>
        <end position="292"/>
    </location>
</feature>
<dbReference type="OrthoDB" id="9761451at2"/>
<evidence type="ECO:0000256" key="6">
    <source>
        <dbReference type="ARBA" id="ARBA00022748"/>
    </source>
</evidence>
<evidence type="ECO:0000256" key="7">
    <source>
        <dbReference type="ARBA" id="ARBA00022989"/>
    </source>
</evidence>
<evidence type="ECO:0000256" key="8">
    <source>
        <dbReference type="ARBA" id="ARBA00023136"/>
    </source>
</evidence>
<name>A0A0K1P8H2_9BACT</name>
<keyword evidence="7 11" id="KW-1133">Transmembrane helix</keyword>
<keyword evidence="5 11" id="KW-0812">Transmembrane</keyword>
<evidence type="ECO:0000259" key="12">
    <source>
        <dbReference type="Pfam" id="PF01578"/>
    </source>
</evidence>
<dbReference type="InterPro" id="IPR032523">
    <property type="entry name" value="CcmF_C"/>
</dbReference>
<evidence type="ECO:0000256" key="5">
    <source>
        <dbReference type="ARBA" id="ARBA00022692"/>
    </source>
</evidence>
<keyword evidence="3" id="KW-1003">Cell membrane</keyword>